<keyword evidence="2" id="KW-1185">Reference proteome</keyword>
<dbReference type="Proteomes" id="UP001206925">
    <property type="component" value="Unassembled WGS sequence"/>
</dbReference>
<organism evidence="1 2">
    <name type="scientific">Ambrosia artemisiifolia</name>
    <name type="common">Common ragweed</name>
    <dbReference type="NCBI Taxonomy" id="4212"/>
    <lineage>
        <taxon>Eukaryota</taxon>
        <taxon>Viridiplantae</taxon>
        <taxon>Streptophyta</taxon>
        <taxon>Embryophyta</taxon>
        <taxon>Tracheophyta</taxon>
        <taxon>Spermatophyta</taxon>
        <taxon>Magnoliopsida</taxon>
        <taxon>eudicotyledons</taxon>
        <taxon>Gunneridae</taxon>
        <taxon>Pentapetalae</taxon>
        <taxon>asterids</taxon>
        <taxon>campanulids</taxon>
        <taxon>Asterales</taxon>
        <taxon>Asteraceae</taxon>
        <taxon>Asteroideae</taxon>
        <taxon>Heliantheae alliance</taxon>
        <taxon>Heliantheae</taxon>
        <taxon>Ambrosia</taxon>
    </lineage>
</organism>
<protein>
    <submittedName>
        <fullName evidence="1">Uncharacterized protein</fullName>
    </submittedName>
</protein>
<name>A0AAD5BRD4_AMBAR</name>
<evidence type="ECO:0000313" key="1">
    <source>
        <dbReference type="EMBL" id="KAI7727058.1"/>
    </source>
</evidence>
<dbReference type="AlphaFoldDB" id="A0AAD5BRD4"/>
<evidence type="ECO:0000313" key="2">
    <source>
        <dbReference type="Proteomes" id="UP001206925"/>
    </source>
</evidence>
<reference evidence="1" key="1">
    <citation type="submission" date="2022-06" db="EMBL/GenBank/DDBJ databases">
        <title>Uncovering the hologenomic basis of an extraordinary plant invasion.</title>
        <authorList>
            <person name="Bieker V.C."/>
            <person name="Martin M.D."/>
            <person name="Gilbert T."/>
            <person name="Hodgins K."/>
            <person name="Battlay P."/>
            <person name="Petersen B."/>
            <person name="Wilson J."/>
        </authorList>
    </citation>
    <scope>NUCLEOTIDE SEQUENCE</scope>
    <source>
        <strain evidence="1">AA19_3_7</strain>
        <tissue evidence="1">Leaf</tissue>
    </source>
</reference>
<dbReference type="EMBL" id="JAMZMK010011456">
    <property type="protein sequence ID" value="KAI7727058.1"/>
    <property type="molecule type" value="Genomic_DNA"/>
</dbReference>
<accession>A0AAD5BRD4</accession>
<gene>
    <name evidence="1" type="ORF">M8C21_012159</name>
</gene>
<sequence>MLQLLTFSGHKLWKFSKFNSDCTTGQWKALSGDRDQKDDVTEACSQMVLQLHNIYDSDKIKMKIKVISGTLSGEVVAQAKKTQTEWIVFFRNLKKEAKVCMEELECNVVVMKKTQPQVLCLNLNRITNKKTRKQHFLFTNSITQLHRNRTHLDHNQSPKCNPITDHDWDTNNIKTDMFLEEYSDSDSDSENTSLSPSTSLFLSSSDEYPKSHNLITNAVCSKFSELEKQIKTTAKTVQLTRPLPPNSPSLCSICQHKAPVFGKPPKWSVTWSLKKRRTECADGQNKQGNCHYNILQQRGALAHGCVAKVTCISEFGKGLVSIKRGCKTLVSLVRTGASMMSAAHNVSGLRFEAVGRSLATILKRYKADMIA</sequence>
<proteinExistence type="predicted"/>
<comment type="caution">
    <text evidence="1">The sequence shown here is derived from an EMBL/GenBank/DDBJ whole genome shotgun (WGS) entry which is preliminary data.</text>
</comment>